<feature type="compositionally biased region" description="Polar residues" evidence="1">
    <location>
        <begin position="12"/>
        <end position="22"/>
    </location>
</feature>
<keyword evidence="2" id="KW-0812">Transmembrane</keyword>
<evidence type="ECO:0000313" key="3">
    <source>
        <dbReference type="EMBL" id="SUZ50311.1"/>
    </source>
</evidence>
<reference evidence="3" key="1">
    <citation type="submission" date="2018-05" db="EMBL/GenBank/DDBJ databases">
        <authorList>
            <person name="Lanie J.A."/>
            <person name="Ng W.-L."/>
            <person name="Kazmierczak K.M."/>
            <person name="Andrzejewski T.M."/>
            <person name="Davidsen T.M."/>
            <person name="Wayne K.J."/>
            <person name="Tettelin H."/>
            <person name="Glass J.I."/>
            <person name="Rusch D."/>
            <person name="Podicherti R."/>
            <person name="Tsui H.-C.T."/>
            <person name="Winkler M.E."/>
        </authorList>
    </citation>
    <scope>NUCLEOTIDE SEQUENCE</scope>
</reference>
<feature type="compositionally biased region" description="Basic residues" evidence="1">
    <location>
        <begin position="1"/>
        <end position="11"/>
    </location>
</feature>
<evidence type="ECO:0000256" key="2">
    <source>
        <dbReference type="SAM" id="Phobius"/>
    </source>
</evidence>
<accession>A0A381N6R7</accession>
<feature type="region of interest" description="Disordered" evidence="1">
    <location>
        <begin position="1"/>
        <end position="22"/>
    </location>
</feature>
<keyword evidence="2" id="KW-0472">Membrane</keyword>
<dbReference type="EMBL" id="UINC01000164">
    <property type="protein sequence ID" value="SUZ50311.1"/>
    <property type="molecule type" value="Genomic_DNA"/>
</dbReference>
<organism evidence="3">
    <name type="scientific">marine metagenome</name>
    <dbReference type="NCBI Taxonomy" id="408172"/>
    <lineage>
        <taxon>unclassified sequences</taxon>
        <taxon>metagenomes</taxon>
        <taxon>ecological metagenomes</taxon>
    </lineage>
</organism>
<evidence type="ECO:0000256" key="1">
    <source>
        <dbReference type="SAM" id="MobiDB-lite"/>
    </source>
</evidence>
<gene>
    <name evidence="3" type="ORF">METZ01_LOCUS3165</name>
</gene>
<proteinExistence type="predicted"/>
<dbReference type="AlphaFoldDB" id="A0A381N6R7"/>
<name>A0A381N6R7_9ZZZZ</name>
<protein>
    <submittedName>
        <fullName evidence="3">Uncharacterized protein</fullName>
    </submittedName>
</protein>
<sequence>MPPKITAKKVSSKTIRPSSSNRLNSLKANSEARFLAPGSVAVFGVLLFFAFVIAQIIFIN</sequence>
<keyword evidence="2" id="KW-1133">Transmembrane helix</keyword>
<feature type="transmembrane region" description="Helical" evidence="2">
    <location>
        <begin position="34"/>
        <end position="59"/>
    </location>
</feature>